<evidence type="ECO:0000313" key="3">
    <source>
        <dbReference type="Proteomes" id="UP000188929"/>
    </source>
</evidence>
<evidence type="ECO:0000256" key="1">
    <source>
        <dbReference type="SAM" id="MobiDB-lite"/>
    </source>
</evidence>
<name>A0A1V2I9T9_9ACTN</name>
<dbReference type="EMBL" id="MOMC01000034">
    <property type="protein sequence ID" value="ONH29121.1"/>
    <property type="molecule type" value="Genomic_DNA"/>
</dbReference>
<dbReference type="Proteomes" id="UP000188929">
    <property type="component" value="Unassembled WGS sequence"/>
</dbReference>
<sequence length="69" mass="7519">MIEPPVIAFGPAETGGTWWAVLPSDRVLRSDRLTDLLATVERTMATDHPGRPFALQLDPTGMWDPGDAT</sequence>
<reference evidence="3" key="1">
    <citation type="submission" date="2016-10" db="EMBL/GenBank/DDBJ databases">
        <title>Frankia sp. NRRL B-16386 Genome sequencing.</title>
        <authorList>
            <person name="Ghodhbane-Gtari F."/>
            <person name="Swanson E."/>
            <person name="Gueddou A."/>
            <person name="Hezbri K."/>
            <person name="Ktari K."/>
            <person name="Nouioui I."/>
            <person name="Morris K."/>
            <person name="Simpson S."/>
            <person name="Abebe-Akele F."/>
            <person name="Thomas K."/>
            <person name="Gtari M."/>
            <person name="Tisa L.S."/>
        </authorList>
    </citation>
    <scope>NUCLEOTIDE SEQUENCE [LARGE SCALE GENOMIC DNA]</scope>
    <source>
        <strain evidence="3">NRRL B-16386</strain>
    </source>
</reference>
<evidence type="ECO:0000313" key="2">
    <source>
        <dbReference type="EMBL" id="ONH29121.1"/>
    </source>
</evidence>
<gene>
    <name evidence="2" type="ORF">BL253_17015</name>
</gene>
<dbReference type="RefSeq" id="WP_076818152.1">
    <property type="nucleotide sequence ID" value="NZ_MOMC01000034.1"/>
</dbReference>
<protein>
    <submittedName>
        <fullName evidence="2">Uncharacterized protein</fullName>
    </submittedName>
</protein>
<proteinExistence type="predicted"/>
<comment type="caution">
    <text evidence="2">The sequence shown here is derived from an EMBL/GenBank/DDBJ whole genome shotgun (WGS) entry which is preliminary data.</text>
</comment>
<dbReference type="OrthoDB" id="3214867at2"/>
<feature type="region of interest" description="Disordered" evidence="1">
    <location>
        <begin position="48"/>
        <end position="69"/>
    </location>
</feature>
<keyword evidence="3" id="KW-1185">Reference proteome</keyword>
<organism evidence="2 3">
    <name type="scientific">Pseudofrankia asymbiotica</name>
    <dbReference type="NCBI Taxonomy" id="1834516"/>
    <lineage>
        <taxon>Bacteria</taxon>
        <taxon>Bacillati</taxon>
        <taxon>Actinomycetota</taxon>
        <taxon>Actinomycetes</taxon>
        <taxon>Frankiales</taxon>
        <taxon>Frankiaceae</taxon>
        <taxon>Pseudofrankia</taxon>
    </lineage>
</organism>
<dbReference type="AlphaFoldDB" id="A0A1V2I9T9"/>
<accession>A0A1V2I9T9</accession>